<accession>A0A194X1Q5</accession>
<dbReference type="AlphaFoldDB" id="A0A194X1Q5"/>
<evidence type="ECO:0000313" key="1">
    <source>
        <dbReference type="EMBL" id="KUJ14125.1"/>
    </source>
</evidence>
<dbReference type="KEGG" id="psco:LY89DRAFT_671502"/>
<dbReference type="EMBL" id="KQ947420">
    <property type="protein sequence ID" value="KUJ14125.1"/>
    <property type="molecule type" value="Genomic_DNA"/>
</dbReference>
<name>A0A194X1Q5_MOLSC</name>
<dbReference type="RefSeq" id="XP_018068480.1">
    <property type="nucleotide sequence ID" value="XM_018213220.1"/>
</dbReference>
<gene>
    <name evidence="1" type="ORF">LY89DRAFT_671502</name>
</gene>
<proteinExistence type="predicted"/>
<sequence length="333" mass="38318">MVNLAAVDYPFEYERGIVLKGFNTLLVVTAKRVTDSGSAFQWHFVHSKNNIPLSRYTDDERYHIWEEEEESRPQLENIREAIRTFLGWNDCYEIQLGEVDPSDVTVTTLCRMGRSLALKTVGFNAGIGKSPMTVGASATFEVQEDSVRHSRETRFIEMIASSITTPILLYAPDERRGWLVAQLWVLVYMALIYAQQHELEPAPPKAYSNLERTRKLLIENSELKLLPKGVDKEKAELVAYPLKDLLCDLAQGLEWAEEHARRQRKIPLRHDRIYGLEFFELATRQKNYFVKECKIQDTHGGWIKLLDDETIKGVVFCKGLGESFHKVSPTWPL</sequence>
<evidence type="ECO:0000313" key="2">
    <source>
        <dbReference type="Proteomes" id="UP000070700"/>
    </source>
</evidence>
<dbReference type="OrthoDB" id="3511455at2759"/>
<reference evidence="1 2" key="1">
    <citation type="submission" date="2015-10" db="EMBL/GenBank/DDBJ databases">
        <title>Full genome of DAOMC 229536 Phialocephala scopiformis, a fungal endophyte of spruce producing the potent anti-insectan compound rugulosin.</title>
        <authorList>
            <consortium name="DOE Joint Genome Institute"/>
            <person name="Walker A.K."/>
            <person name="Frasz S.L."/>
            <person name="Seifert K.A."/>
            <person name="Miller J.D."/>
            <person name="Mondo S.J."/>
            <person name="Labutti K."/>
            <person name="Lipzen A."/>
            <person name="Dockter R."/>
            <person name="Kennedy M."/>
            <person name="Grigoriev I.V."/>
            <person name="Spatafora J.W."/>
        </authorList>
    </citation>
    <scope>NUCLEOTIDE SEQUENCE [LARGE SCALE GENOMIC DNA]</scope>
    <source>
        <strain evidence="1 2">CBS 120377</strain>
    </source>
</reference>
<dbReference type="GeneID" id="28822946"/>
<keyword evidence="2" id="KW-1185">Reference proteome</keyword>
<protein>
    <submittedName>
        <fullName evidence="1">Uncharacterized protein</fullName>
    </submittedName>
</protein>
<dbReference type="InParanoid" id="A0A194X1Q5"/>
<organism evidence="1 2">
    <name type="scientific">Mollisia scopiformis</name>
    <name type="common">Conifer needle endophyte fungus</name>
    <name type="synonym">Phialocephala scopiformis</name>
    <dbReference type="NCBI Taxonomy" id="149040"/>
    <lineage>
        <taxon>Eukaryota</taxon>
        <taxon>Fungi</taxon>
        <taxon>Dikarya</taxon>
        <taxon>Ascomycota</taxon>
        <taxon>Pezizomycotina</taxon>
        <taxon>Leotiomycetes</taxon>
        <taxon>Helotiales</taxon>
        <taxon>Mollisiaceae</taxon>
        <taxon>Mollisia</taxon>
    </lineage>
</organism>
<dbReference type="Proteomes" id="UP000070700">
    <property type="component" value="Unassembled WGS sequence"/>
</dbReference>